<dbReference type="EMBL" id="FRCB01000001">
    <property type="protein sequence ID" value="SHL30280.1"/>
    <property type="molecule type" value="Genomic_DNA"/>
</dbReference>
<dbReference type="Proteomes" id="UP000322545">
    <property type="component" value="Unassembled WGS sequence"/>
</dbReference>
<feature type="domain" description="Transglycosylase SLT" evidence="4">
    <location>
        <begin position="139"/>
        <end position="230"/>
    </location>
</feature>
<name>A0A1M6ZIL4_9RHOB</name>
<dbReference type="Gene3D" id="1.10.530.10">
    <property type="match status" value="1"/>
</dbReference>
<organism evidence="5 6">
    <name type="scientific">Roseovarius litoreus</name>
    <dbReference type="NCBI Taxonomy" id="1155722"/>
    <lineage>
        <taxon>Bacteria</taxon>
        <taxon>Pseudomonadati</taxon>
        <taxon>Pseudomonadota</taxon>
        <taxon>Alphaproteobacteria</taxon>
        <taxon>Rhodobacterales</taxon>
        <taxon>Roseobacteraceae</taxon>
        <taxon>Roseovarius</taxon>
    </lineage>
</organism>
<dbReference type="PROSITE" id="PS00922">
    <property type="entry name" value="TRANSGLYCOSYLASE"/>
    <property type="match status" value="1"/>
</dbReference>
<reference evidence="5 6" key="1">
    <citation type="submission" date="2016-11" db="EMBL/GenBank/DDBJ databases">
        <authorList>
            <person name="Varghese N."/>
            <person name="Submissions S."/>
        </authorList>
    </citation>
    <scope>NUCLEOTIDE SEQUENCE [LARGE SCALE GENOMIC DNA]</scope>
    <source>
        <strain evidence="5 6">DSM 28249</strain>
    </source>
</reference>
<evidence type="ECO:0000313" key="5">
    <source>
        <dbReference type="EMBL" id="SHL30280.1"/>
    </source>
</evidence>
<keyword evidence="6" id="KW-1185">Reference proteome</keyword>
<dbReference type="PANTHER" id="PTHR37423">
    <property type="entry name" value="SOLUBLE LYTIC MUREIN TRANSGLYCOSYLASE-RELATED"/>
    <property type="match status" value="1"/>
</dbReference>
<dbReference type="GO" id="GO:0008933">
    <property type="term" value="F:peptidoglycan lytic transglycosylase activity"/>
    <property type="evidence" value="ECO:0007669"/>
    <property type="project" value="InterPro"/>
</dbReference>
<dbReference type="GO" id="GO:0000270">
    <property type="term" value="P:peptidoglycan metabolic process"/>
    <property type="evidence" value="ECO:0007669"/>
    <property type="project" value="InterPro"/>
</dbReference>
<evidence type="ECO:0000259" key="4">
    <source>
        <dbReference type="Pfam" id="PF01464"/>
    </source>
</evidence>
<dbReference type="AlphaFoldDB" id="A0A1M6ZIL4"/>
<protein>
    <submittedName>
        <fullName evidence="5">Transglycosylase SLT domain-containing protein</fullName>
    </submittedName>
</protein>
<evidence type="ECO:0000313" key="6">
    <source>
        <dbReference type="Proteomes" id="UP000322545"/>
    </source>
</evidence>
<evidence type="ECO:0000256" key="3">
    <source>
        <dbReference type="SAM" id="SignalP"/>
    </source>
</evidence>
<feature type="chain" id="PRO_5012341906" evidence="3">
    <location>
        <begin position="22"/>
        <end position="272"/>
    </location>
</feature>
<keyword evidence="3" id="KW-0732">Signal</keyword>
<dbReference type="GO" id="GO:0016020">
    <property type="term" value="C:membrane"/>
    <property type="evidence" value="ECO:0007669"/>
    <property type="project" value="InterPro"/>
</dbReference>
<evidence type="ECO:0000256" key="1">
    <source>
        <dbReference type="ARBA" id="ARBA00007734"/>
    </source>
</evidence>
<dbReference type="SUPFAM" id="SSF53955">
    <property type="entry name" value="Lysozyme-like"/>
    <property type="match status" value="1"/>
</dbReference>
<proteinExistence type="inferred from homology"/>
<accession>A0A1M6ZIL4</accession>
<sequence>MKCVGIVALGFALWLPGLSHAGDPPPFPDFTFKMGKPPSPDTARRITVQIEPQPEAPAAALDQTAPSDDGAAPPVSRYGWFWDKVSPEIGVDGVARLRDAFVMLSDGPGGASVSGPRLQTVQDIAAAQGPHVLRATIGTQVSPALVLAVIAVESGGKPTAESPKGAQGLMQLMPDTARRFGVTDSLSQAENIRGGVAYLDWLLTEFQGDAVLALAGYNAGENAVKKHNGVPPFAETRDYVPKVLAAFEVARALCKTSPELISDGCALDLALN</sequence>
<dbReference type="RefSeq" id="WP_149777695.1">
    <property type="nucleotide sequence ID" value="NZ_FRCB01000001.1"/>
</dbReference>
<comment type="similarity">
    <text evidence="1">Belongs to the transglycosylase Slt family.</text>
</comment>
<comment type="similarity">
    <text evidence="2">Belongs to the virb1 family.</text>
</comment>
<dbReference type="CDD" id="cd00254">
    <property type="entry name" value="LT-like"/>
    <property type="match status" value="1"/>
</dbReference>
<dbReference type="InterPro" id="IPR000189">
    <property type="entry name" value="Transglyc_AS"/>
</dbReference>
<gene>
    <name evidence="5" type="ORF">SAMN05443432_10172</name>
</gene>
<dbReference type="PANTHER" id="PTHR37423:SF2">
    <property type="entry name" value="MEMBRANE-BOUND LYTIC MUREIN TRANSGLYCOSYLASE C"/>
    <property type="match status" value="1"/>
</dbReference>
<evidence type="ECO:0000256" key="2">
    <source>
        <dbReference type="ARBA" id="ARBA00009387"/>
    </source>
</evidence>
<dbReference type="InterPro" id="IPR008258">
    <property type="entry name" value="Transglycosylase_SLT_dom_1"/>
</dbReference>
<dbReference type="Pfam" id="PF01464">
    <property type="entry name" value="SLT"/>
    <property type="match status" value="1"/>
</dbReference>
<feature type="signal peptide" evidence="3">
    <location>
        <begin position="1"/>
        <end position="21"/>
    </location>
</feature>
<dbReference type="InterPro" id="IPR023346">
    <property type="entry name" value="Lysozyme-like_dom_sf"/>
</dbReference>